<reference evidence="1 2" key="1">
    <citation type="submission" date="2020-08" db="EMBL/GenBank/DDBJ databases">
        <title>Genomic Encyclopedia of Type Strains, Phase IV (KMG-IV): sequencing the most valuable type-strain genomes for metagenomic binning, comparative biology and taxonomic classification.</title>
        <authorList>
            <person name="Goeker M."/>
        </authorList>
    </citation>
    <scope>NUCLEOTIDE SEQUENCE [LARGE SCALE GENOMIC DNA]</scope>
    <source>
        <strain evidence="1 2">DSM 25024</strain>
    </source>
</reference>
<evidence type="ECO:0000313" key="1">
    <source>
        <dbReference type="EMBL" id="MBB3934482.1"/>
    </source>
</evidence>
<dbReference type="EMBL" id="JACIDO010000001">
    <property type="protein sequence ID" value="MBB3934482.1"/>
    <property type="molecule type" value="Genomic_DNA"/>
</dbReference>
<dbReference type="Pfam" id="PF07372">
    <property type="entry name" value="DUF1491"/>
    <property type="match status" value="1"/>
</dbReference>
<keyword evidence="2" id="KW-1185">Reference proteome</keyword>
<organism evidence="1 2">
    <name type="scientific">Aureimonas phyllosphaerae</name>
    <dbReference type="NCBI Taxonomy" id="1166078"/>
    <lineage>
        <taxon>Bacteria</taxon>
        <taxon>Pseudomonadati</taxon>
        <taxon>Pseudomonadota</taxon>
        <taxon>Alphaproteobacteria</taxon>
        <taxon>Hyphomicrobiales</taxon>
        <taxon>Aurantimonadaceae</taxon>
        <taxon>Aureimonas</taxon>
    </lineage>
</organism>
<gene>
    <name evidence="1" type="ORF">GGR05_000593</name>
</gene>
<dbReference type="RefSeq" id="WP_090958254.1">
    <property type="nucleotide sequence ID" value="NZ_FOOA01000001.1"/>
</dbReference>
<evidence type="ECO:0000313" key="2">
    <source>
        <dbReference type="Proteomes" id="UP000531216"/>
    </source>
</evidence>
<protein>
    <recommendedName>
        <fullName evidence="3">DUF1491 domain-containing protein</fullName>
    </recommendedName>
</protein>
<evidence type="ECO:0008006" key="3">
    <source>
        <dbReference type="Google" id="ProtNLM"/>
    </source>
</evidence>
<dbReference type="OrthoDB" id="9809136at2"/>
<dbReference type="Gene3D" id="3.40.1530.20">
    <property type="entry name" value="Protein of unknown function (DUF1491)"/>
    <property type="match status" value="1"/>
</dbReference>
<dbReference type="AlphaFoldDB" id="A0A7W6BXD6"/>
<accession>A0A7W6BXD6</accession>
<dbReference type="InterPro" id="IPR009964">
    <property type="entry name" value="DUF1491"/>
</dbReference>
<comment type="caution">
    <text evidence="1">The sequence shown here is derived from an EMBL/GenBank/DDBJ whole genome shotgun (WGS) entry which is preliminary data.</text>
</comment>
<sequence>MRLTSEMFAAYLVRRVFADGGFAAVMRRGADAAGAVFVVLRERDGAIRLLGPAPQSMADEKGDRRFVAEAVTDEAALDARFAREARFDPDFWVVEIETDRPDRYMTIVAAD</sequence>
<name>A0A7W6BXD6_9HYPH</name>
<dbReference type="Proteomes" id="UP000531216">
    <property type="component" value="Unassembled WGS sequence"/>
</dbReference>
<proteinExistence type="predicted"/>